<feature type="compositionally biased region" description="Polar residues" evidence="10">
    <location>
        <begin position="604"/>
        <end position="613"/>
    </location>
</feature>
<evidence type="ECO:0000256" key="11">
    <source>
        <dbReference type="SAM" id="Phobius"/>
    </source>
</evidence>
<dbReference type="GO" id="GO:0016887">
    <property type="term" value="F:ATP hydrolysis activity"/>
    <property type="evidence" value="ECO:0007669"/>
    <property type="project" value="InterPro"/>
</dbReference>
<dbReference type="InterPro" id="IPR027417">
    <property type="entry name" value="P-loop_NTPase"/>
</dbReference>
<proteinExistence type="inferred from homology"/>
<dbReference type="InterPro" id="IPR036640">
    <property type="entry name" value="ABC1_TM_sf"/>
</dbReference>
<evidence type="ECO:0000256" key="9">
    <source>
        <dbReference type="ARBA" id="ARBA00023136"/>
    </source>
</evidence>
<evidence type="ECO:0000313" key="15">
    <source>
        <dbReference type="Proteomes" id="UP000053328"/>
    </source>
</evidence>
<feature type="transmembrane region" description="Helical" evidence="11">
    <location>
        <begin position="495"/>
        <end position="517"/>
    </location>
</feature>
<dbReference type="STRING" id="91928.A0A0D2C312"/>
<dbReference type="GO" id="GO:0140359">
    <property type="term" value="F:ABC-type transporter activity"/>
    <property type="evidence" value="ECO:0007669"/>
    <property type="project" value="InterPro"/>
</dbReference>
<keyword evidence="6" id="KW-0547">Nucleotide-binding</keyword>
<feature type="transmembrane region" description="Helical" evidence="11">
    <location>
        <begin position="268"/>
        <end position="288"/>
    </location>
</feature>
<feature type="transmembrane region" description="Helical" evidence="11">
    <location>
        <begin position="67"/>
        <end position="91"/>
    </location>
</feature>
<feature type="compositionally biased region" description="Basic and acidic residues" evidence="10">
    <location>
        <begin position="579"/>
        <end position="590"/>
    </location>
</feature>
<dbReference type="InterPro" id="IPR003593">
    <property type="entry name" value="AAA+_ATPase"/>
</dbReference>
<feature type="region of interest" description="Disordered" evidence="10">
    <location>
        <begin position="579"/>
        <end position="613"/>
    </location>
</feature>
<dbReference type="CDD" id="cd03244">
    <property type="entry name" value="ABCC_MRP_domain2"/>
    <property type="match status" value="1"/>
</dbReference>
<evidence type="ECO:0000256" key="8">
    <source>
        <dbReference type="ARBA" id="ARBA00022989"/>
    </source>
</evidence>
<dbReference type="GO" id="GO:0005886">
    <property type="term" value="C:plasma membrane"/>
    <property type="evidence" value="ECO:0007669"/>
    <property type="project" value="UniProtKB-SubCell"/>
</dbReference>
<keyword evidence="5 11" id="KW-0812">Transmembrane</keyword>
<evidence type="ECO:0000256" key="10">
    <source>
        <dbReference type="SAM" id="MobiDB-lite"/>
    </source>
</evidence>
<keyword evidence="8 11" id="KW-1133">Transmembrane helix</keyword>
<protein>
    <recommendedName>
        <fullName evidence="16">ABC transporter</fullName>
    </recommendedName>
</protein>
<dbReference type="PROSITE" id="PS50929">
    <property type="entry name" value="ABC_TM1F"/>
    <property type="match status" value="2"/>
</dbReference>
<keyword evidence="3" id="KW-0813">Transport</keyword>
<dbReference type="InterPro" id="IPR056227">
    <property type="entry name" value="TMD0_ABC"/>
</dbReference>
<dbReference type="InterPro" id="IPR003439">
    <property type="entry name" value="ABC_transporter-like_ATP-bd"/>
</dbReference>
<dbReference type="GO" id="GO:0005524">
    <property type="term" value="F:ATP binding"/>
    <property type="evidence" value="ECO:0007669"/>
    <property type="project" value="UniProtKB-KW"/>
</dbReference>
<gene>
    <name evidence="14" type="ORF">PV08_02270</name>
</gene>
<comment type="subcellular location">
    <subcellularLocation>
        <location evidence="1">Cell membrane</location>
        <topology evidence="1">Multi-pass membrane protein</topology>
    </subcellularLocation>
</comment>
<dbReference type="PROSITE" id="PS50893">
    <property type="entry name" value="ABC_TRANSPORTER_2"/>
    <property type="match status" value="2"/>
</dbReference>
<dbReference type="EMBL" id="KN847493">
    <property type="protein sequence ID" value="KIW17984.1"/>
    <property type="molecule type" value="Genomic_DNA"/>
</dbReference>
<feature type="transmembrane region" description="Helical" evidence="11">
    <location>
        <begin position="313"/>
        <end position="333"/>
    </location>
</feature>
<dbReference type="Pfam" id="PF00005">
    <property type="entry name" value="ABC_tran"/>
    <property type="match status" value="2"/>
</dbReference>
<dbReference type="Proteomes" id="UP000053328">
    <property type="component" value="Unassembled WGS sequence"/>
</dbReference>
<keyword evidence="9 11" id="KW-0472">Membrane</keyword>
<feature type="domain" description="ABC transmembrane type-1" evidence="13">
    <location>
        <begin position="280"/>
        <end position="556"/>
    </location>
</feature>
<dbReference type="HOGENOM" id="CLU_000604_27_5_1"/>
<feature type="transmembrane region" description="Helical" evidence="11">
    <location>
        <begin position="408"/>
        <end position="429"/>
    </location>
</feature>
<keyword evidence="4" id="KW-1003">Cell membrane</keyword>
<dbReference type="InterPro" id="IPR017871">
    <property type="entry name" value="ABC_transporter-like_CS"/>
</dbReference>
<name>A0A0D2C312_9EURO</name>
<organism evidence="14 15">
    <name type="scientific">Exophiala spinifera</name>
    <dbReference type="NCBI Taxonomy" id="91928"/>
    <lineage>
        <taxon>Eukaryota</taxon>
        <taxon>Fungi</taxon>
        <taxon>Dikarya</taxon>
        <taxon>Ascomycota</taxon>
        <taxon>Pezizomycotina</taxon>
        <taxon>Eurotiomycetes</taxon>
        <taxon>Chaetothyriomycetidae</taxon>
        <taxon>Chaetothyriales</taxon>
        <taxon>Herpotrichiellaceae</taxon>
        <taxon>Exophiala</taxon>
    </lineage>
</organism>
<dbReference type="FunFam" id="1.20.1560.10:FF:000066">
    <property type="entry name" value="ABC multidrug transporter (Eurofung)"/>
    <property type="match status" value="1"/>
</dbReference>
<feature type="transmembrane region" description="Helical" evidence="11">
    <location>
        <begin position="891"/>
        <end position="914"/>
    </location>
</feature>
<accession>A0A0D2C312</accession>
<dbReference type="InterPro" id="IPR044746">
    <property type="entry name" value="ABCC_6TM_D1"/>
</dbReference>
<dbReference type="Gene3D" id="1.20.1560.10">
    <property type="entry name" value="ABC transporter type 1, transmembrane domain"/>
    <property type="match status" value="2"/>
</dbReference>
<dbReference type="OrthoDB" id="6500128at2759"/>
<dbReference type="InterPro" id="IPR011527">
    <property type="entry name" value="ABC1_TM_dom"/>
</dbReference>
<evidence type="ECO:0000259" key="13">
    <source>
        <dbReference type="PROSITE" id="PS50929"/>
    </source>
</evidence>
<dbReference type="InterPro" id="IPR050173">
    <property type="entry name" value="ABC_transporter_C-like"/>
</dbReference>
<dbReference type="CDD" id="cd18579">
    <property type="entry name" value="ABC_6TM_ABCC_D1"/>
    <property type="match status" value="1"/>
</dbReference>
<comment type="similarity">
    <text evidence="2">Belongs to the ABC transporter superfamily. ABCC family. Conjugate transporter (TC 3.A.1.208) subfamily.</text>
</comment>
<dbReference type="SUPFAM" id="SSF52540">
    <property type="entry name" value="P-loop containing nucleoside triphosphate hydrolases"/>
    <property type="match status" value="2"/>
</dbReference>
<dbReference type="RefSeq" id="XP_016238200.1">
    <property type="nucleotide sequence ID" value="XM_016376630.1"/>
</dbReference>
<evidence type="ECO:0000256" key="1">
    <source>
        <dbReference type="ARBA" id="ARBA00004651"/>
    </source>
</evidence>
<dbReference type="PROSITE" id="PS00211">
    <property type="entry name" value="ABC_TRANSPORTER_1"/>
    <property type="match status" value="1"/>
</dbReference>
<sequence length="1453" mass="160079">MANTTLNAADSLFGPVVKPISGTFFDFTRLFEESIFSIGPSAALMLIAPVRIWYLRKTPRKVVRDRLALSKLVLLATLLVLEVINLGMWAAPSAQSLRTRASIPAASLSFAATLGLACLSYTEHMRSITPSLIINLYLLLTLPLDFAQVRSLWLRGADSAVTPIFTSVTSIKACLLLVEAIEKASLLLPPFKSSSPESTSGIYSRALFWWLNPLFLLGYKTILSDDNLFVTDPKLMSKSVFHRFQRHWAKYQATGGKGSLRTALARTMLLPFSTAILPRLLVVLFRFMQPFLIRDVSRFVAEPVTSHSTSQGWALAAAYGLVYLGLAISQAIYYHQTYRMVTMTRGALVAAIYAKAIELPTTALDESAPVTLMSTDVQRVCDSLAQLHETWASIIEVALGIWLLTREIGFSVFGPVVITVVSVLATVAVSKRMPTAQKLWLKSIQTRIGVTSKMLQSMKGVKMLGLTPYMSTLIQSLREHEILLSLKSRRLQATCIVLANVAQAIAPGVAFILYVVIPRNGDQTLDVAQAYTSLSLIALITRPVASLIFAAPPLRASLGCIERIQSFLFSRTRTDNRLITKSSPAKDNRKSSRTSGQAMELQPVTPTVDPSRNRQAPIRLLNATFAWSATHSPVVEDISFELPPGSLTFLLGPVGCGKSSLLKGILGEIPSSKGFVYLESPETAFVQQTPWIQDKTFRDNILGTSPFDAKWYRAVITACALDDDIAEFLKGDLTVVGAAGHGLSGGQRLRLALARAIYPRPSTLILDDTFSGLDAESEGTIFRSLLGKGGLLRQLGTTILLATHAAHRLSYADYIIVLSAQGTISEEGTFSELMSSEGYISILAARHKPEVESVTLENKILSRNSKPANENRGDYSQEMVPTLGDIQVYKYYFGAIGWLNTAAFVCLIMSFAFFSRFPDAWMKFWTSAVATHGNSISGKYVTVYFSIGVMALVSVLGVAFHVYSKMVPASARYLHLTLLSTVMAAPLSFFTSVQTGQILNRFSQDLGLVDNELPSALIQVSGPFFLCLVQIIFICLSAAYFVTILPLVLLVLYFLQKYYLRTSRQIRLLDLEAKAPLYSHFLETLQGLVTIRAFGWAKEFEEQNMDLLDKSQKPFYLLFCIQRWLSLVLDIIVAALAVILMIIVVELRDKLDPALVALALLNIMSFNSNLTAIIQMWTGLETSMGAISRLKTFNQSTSSEDRAEECSPLPETWPSGGHVEFSGLSATYAHELPNVIKDIDLTIAPGERLGICGTSGSGKSSLITSLFRMLEITNGTIYIDGIDLSTISRQRIRERLNAIPQDPFFLKGTIRQNIDPFGKVTDEAIELVLCKVGLWATVSTAPYGLDSEMEAEELLSHGQRQLFCLARAMLNPSKIVVLDEVTASVDLQTDRLMQEIIRESFAGRTLIIVAHRLQTLIDCDRIVVMQFGRIAEVGAPDTLLATPNGYFRHLWNT</sequence>
<dbReference type="InterPro" id="IPR044726">
    <property type="entry name" value="ABCC_6TM_D2"/>
</dbReference>
<feature type="domain" description="ABC transporter" evidence="12">
    <location>
        <begin position="1219"/>
        <end position="1452"/>
    </location>
</feature>
<feature type="transmembrane region" description="Helical" evidence="11">
    <location>
        <begin position="941"/>
        <end position="961"/>
    </location>
</feature>
<feature type="transmembrane region" description="Helical" evidence="11">
    <location>
        <begin position="1023"/>
        <end position="1055"/>
    </location>
</feature>
<dbReference type="CDD" id="cd03250">
    <property type="entry name" value="ABCC_MRP_domain1"/>
    <property type="match status" value="1"/>
</dbReference>
<dbReference type="Gene3D" id="3.40.50.300">
    <property type="entry name" value="P-loop containing nucleotide triphosphate hydrolases"/>
    <property type="match status" value="2"/>
</dbReference>
<evidence type="ECO:0008006" key="16">
    <source>
        <dbReference type="Google" id="ProtNLM"/>
    </source>
</evidence>
<evidence type="ECO:0000259" key="12">
    <source>
        <dbReference type="PROSITE" id="PS50893"/>
    </source>
</evidence>
<feature type="transmembrane region" description="Helical" evidence="11">
    <location>
        <begin position="529"/>
        <end position="551"/>
    </location>
</feature>
<keyword evidence="7" id="KW-0067">ATP-binding</keyword>
<evidence type="ECO:0000313" key="14">
    <source>
        <dbReference type="EMBL" id="KIW17984.1"/>
    </source>
</evidence>
<evidence type="ECO:0000256" key="5">
    <source>
        <dbReference type="ARBA" id="ARBA00022692"/>
    </source>
</evidence>
<dbReference type="VEuPathDB" id="FungiDB:PV08_02270"/>
<dbReference type="FunFam" id="1.20.1560.10:FF:000055">
    <property type="entry name" value="ABC multidrug transporter (Eurofung)"/>
    <property type="match status" value="1"/>
</dbReference>
<dbReference type="PANTHER" id="PTHR24223">
    <property type="entry name" value="ATP-BINDING CASSETTE SUB-FAMILY C"/>
    <property type="match status" value="1"/>
</dbReference>
<feature type="domain" description="ABC transmembrane type-1" evidence="13">
    <location>
        <begin position="902"/>
        <end position="1182"/>
    </location>
</feature>
<dbReference type="PANTHER" id="PTHR24223:SF269">
    <property type="entry name" value="ABC MULTIDRUG TRANSPORTER (EUROFUNG)-RELATED"/>
    <property type="match status" value="1"/>
</dbReference>
<evidence type="ECO:0000256" key="3">
    <source>
        <dbReference type="ARBA" id="ARBA00022448"/>
    </source>
</evidence>
<keyword evidence="15" id="KW-1185">Reference proteome</keyword>
<dbReference type="Pfam" id="PF24357">
    <property type="entry name" value="TMD0_ABC"/>
    <property type="match status" value="1"/>
</dbReference>
<dbReference type="FunFam" id="3.40.50.300:FF:000838">
    <property type="entry name" value="ABC multidrug transporter (Eurofung)"/>
    <property type="match status" value="1"/>
</dbReference>
<feature type="transmembrane region" description="Helical" evidence="11">
    <location>
        <begin position="973"/>
        <end position="993"/>
    </location>
</feature>
<dbReference type="SMART" id="SM00382">
    <property type="entry name" value="AAA"/>
    <property type="match status" value="2"/>
</dbReference>
<reference evidence="14 15" key="1">
    <citation type="submission" date="2015-01" db="EMBL/GenBank/DDBJ databases">
        <title>The Genome Sequence of Exophiala spinifera CBS89968.</title>
        <authorList>
            <consortium name="The Broad Institute Genomics Platform"/>
            <person name="Cuomo C."/>
            <person name="de Hoog S."/>
            <person name="Gorbushina A."/>
            <person name="Stielow B."/>
            <person name="Teixiera M."/>
            <person name="Abouelleil A."/>
            <person name="Chapman S.B."/>
            <person name="Priest M."/>
            <person name="Young S.K."/>
            <person name="Wortman J."/>
            <person name="Nusbaum C."/>
            <person name="Birren B."/>
        </authorList>
    </citation>
    <scope>NUCLEOTIDE SEQUENCE [LARGE SCALE GENOMIC DNA]</scope>
    <source>
        <strain evidence="14 15">CBS 89968</strain>
    </source>
</reference>
<dbReference type="Pfam" id="PF00664">
    <property type="entry name" value="ABC_membrane"/>
    <property type="match status" value="2"/>
</dbReference>
<dbReference type="CDD" id="cd18580">
    <property type="entry name" value="ABC_6TM_ABCC_D2"/>
    <property type="match status" value="1"/>
</dbReference>
<dbReference type="GeneID" id="27329353"/>
<feature type="domain" description="ABC transporter" evidence="12">
    <location>
        <begin position="618"/>
        <end position="846"/>
    </location>
</feature>
<evidence type="ECO:0000256" key="7">
    <source>
        <dbReference type="ARBA" id="ARBA00022840"/>
    </source>
</evidence>
<feature type="transmembrane region" description="Helical" evidence="11">
    <location>
        <begin position="1115"/>
        <end position="1143"/>
    </location>
</feature>
<feature type="transmembrane region" description="Helical" evidence="11">
    <location>
        <begin position="35"/>
        <end position="55"/>
    </location>
</feature>
<evidence type="ECO:0000256" key="4">
    <source>
        <dbReference type="ARBA" id="ARBA00022475"/>
    </source>
</evidence>
<feature type="transmembrane region" description="Helical" evidence="11">
    <location>
        <begin position="103"/>
        <end position="122"/>
    </location>
</feature>
<evidence type="ECO:0000256" key="6">
    <source>
        <dbReference type="ARBA" id="ARBA00022741"/>
    </source>
</evidence>
<evidence type="ECO:0000256" key="2">
    <source>
        <dbReference type="ARBA" id="ARBA00009726"/>
    </source>
</evidence>
<dbReference type="SUPFAM" id="SSF90123">
    <property type="entry name" value="ABC transporter transmembrane region"/>
    <property type="match status" value="2"/>
</dbReference>